<gene>
    <name evidence="1" type="ORF">SAMN04488522_1011329</name>
</gene>
<dbReference type="STRING" id="288992.SAMN04488522_1011329"/>
<dbReference type="AlphaFoldDB" id="A0A1M4WP10"/>
<organism evidence="1 2">
    <name type="scientific">Pedobacter caeni</name>
    <dbReference type="NCBI Taxonomy" id="288992"/>
    <lineage>
        <taxon>Bacteria</taxon>
        <taxon>Pseudomonadati</taxon>
        <taxon>Bacteroidota</taxon>
        <taxon>Sphingobacteriia</taxon>
        <taxon>Sphingobacteriales</taxon>
        <taxon>Sphingobacteriaceae</taxon>
        <taxon>Pedobacter</taxon>
    </lineage>
</organism>
<proteinExistence type="predicted"/>
<protein>
    <submittedName>
        <fullName evidence="1">Uncharacterized protein</fullName>
    </submittedName>
</protein>
<accession>A0A1M4WP10</accession>
<dbReference type="EMBL" id="FQUQ01000001">
    <property type="protein sequence ID" value="SHE82910.1"/>
    <property type="molecule type" value="Genomic_DNA"/>
</dbReference>
<evidence type="ECO:0000313" key="1">
    <source>
        <dbReference type="EMBL" id="SHE82910.1"/>
    </source>
</evidence>
<evidence type="ECO:0000313" key="2">
    <source>
        <dbReference type="Proteomes" id="UP000184287"/>
    </source>
</evidence>
<keyword evidence="2" id="KW-1185">Reference proteome</keyword>
<name>A0A1M4WP10_9SPHI</name>
<dbReference type="Proteomes" id="UP000184287">
    <property type="component" value="Unassembled WGS sequence"/>
</dbReference>
<sequence>MVMDEYEAALHRLASDTLVFGPVLAAQVTDKLESGTELRYGHRDYCGMGMAMNENKEFLYGEIWDGAFSEPKIFPNRDLFVAWLAQQSTSSLARLDDGDFFSGNQIISRKRLLDFIAPDYPKPDLV</sequence>
<reference evidence="2" key="1">
    <citation type="submission" date="2016-11" db="EMBL/GenBank/DDBJ databases">
        <authorList>
            <person name="Varghese N."/>
            <person name="Submissions S."/>
        </authorList>
    </citation>
    <scope>NUCLEOTIDE SEQUENCE [LARGE SCALE GENOMIC DNA]</scope>
    <source>
        <strain evidence="2">DSM 16990</strain>
    </source>
</reference>